<keyword evidence="5" id="KW-0997">Cell inner membrane</keyword>
<comment type="function">
    <text evidence="5">Plays a role in cell envelope biogenesis, maintenance of cell envelope integrity and membrane homeostasis.</text>
</comment>
<evidence type="ECO:0000256" key="4">
    <source>
        <dbReference type="ARBA" id="ARBA00023136"/>
    </source>
</evidence>
<dbReference type="EMBL" id="QGLE01000004">
    <property type="protein sequence ID" value="PWR24200.1"/>
    <property type="molecule type" value="Genomic_DNA"/>
</dbReference>
<protein>
    <recommendedName>
        <fullName evidence="5">Inner membrane-spanning protein YciB</fullName>
    </recommendedName>
</protein>
<feature type="transmembrane region" description="Helical" evidence="5">
    <location>
        <begin position="65"/>
        <end position="84"/>
    </location>
</feature>
<evidence type="ECO:0000313" key="7">
    <source>
        <dbReference type="Proteomes" id="UP000245461"/>
    </source>
</evidence>
<evidence type="ECO:0000313" key="6">
    <source>
        <dbReference type="EMBL" id="PWR24200.1"/>
    </source>
</evidence>
<gene>
    <name evidence="5" type="primary">yciB</name>
    <name evidence="6" type="ORF">DKG74_08765</name>
</gene>
<dbReference type="InterPro" id="IPR006008">
    <property type="entry name" value="YciB"/>
</dbReference>
<reference evidence="6 7" key="1">
    <citation type="submission" date="2018-05" db="EMBL/GenBank/DDBJ databases">
        <title>Zavarzinia sp. HR-AS.</title>
        <authorList>
            <person name="Lee Y."/>
            <person name="Jeon C.O."/>
        </authorList>
    </citation>
    <scope>NUCLEOTIDE SEQUENCE [LARGE SCALE GENOMIC DNA]</scope>
    <source>
        <strain evidence="6 7">HR-AS</strain>
    </source>
</reference>
<dbReference type="RefSeq" id="WP_109904792.1">
    <property type="nucleotide sequence ID" value="NZ_QGLE01000004.1"/>
</dbReference>
<evidence type="ECO:0000256" key="3">
    <source>
        <dbReference type="ARBA" id="ARBA00022989"/>
    </source>
</evidence>
<sequence>MASSAPTAHKSKINPLLRLVLEAGPLGVFFFCNSRFGIFTATGAFMAATVAALGVNWALERRLPVMPLVSGIFVLVFGGLTLYLEDELFIKLKPTIVNCLFAVILLGGLATGRALLKPLFGAAFQLDDAGWRSLTFRWALFFIVLAIVNEVVWRNFTTETWAAFKVFGIMPLTILFTIAQMPLILRHQLPEEPPAA</sequence>
<keyword evidence="2 5" id="KW-0812">Transmembrane</keyword>
<feature type="transmembrane region" description="Helical" evidence="5">
    <location>
        <begin position="164"/>
        <end position="185"/>
    </location>
</feature>
<organism evidence="6 7">
    <name type="scientific">Zavarzinia aquatilis</name>
    <dbReference type="NCBI Taxonomy" id="2211142"/>
    <lineage>
        <taxon>Bacteria</taxon>
        <taxon>Pseudomonadati</taxon>
        <taxon>Pseudomonadota</taxon>
        <taxon>Alphaproteobacteria</taxon>
        <taxon>Rhodospirillales</taxon>
        <taxon>Zavarziniaceae</taxon>
        <taxon>Zavarzinia</taxon>
    </lineage>
</organism>
<proteinExistence type="inferred from homology"/>
<dbReference type="Pfam" id="PF04279">
    <property type="entry name" value="IspA"/>
    <property type="match status" value="1"/>
</dbReference>
<comment type="subcellular location">
    <subcellularLocation>
        <location evidence="5">Cell inner membrane</location>
        <topology evidence="5">Multi-pass membrane protein</topology>
    </subcellularLocation>
</comment>
<feature type="transmembrane region" description="Helical" evidence="5">
    <location>
        <begin position="96"/>
        <end position="116"/>
    </location>
</feature>
<dbReference type="GO" id="GO:0005886">
    <property type="term" value="C:plasma membrane"/>
    <property type="evidence" value="ECO:0007669"/>
    <property type="project" value="UniProtKB-SubCell"/>
</dbReference>
<keyword evidence="3 5" id="KW-1133">Transmembrane helix</keyword>
<evidence type="ECO:0000256" key="2">
    <source>
        <dbReference type="ARBA" id="ARBA00022692"/>
    </source>
</evidence>
<dbReference type="PANTHER" id="PTHR36917">
    <property type="entry name" value="INTRACELLULAR SEPTATION PROTEIN A-RELATED"/>
    <property type="match status" value="1"/>
</dbReference>
<dbReference type="NCBIfam" id="TIGR00997">
    <property type="entry name" value="ispZ"/>
    <property type="match status" value="1"/>
</dbReference>
<keyword evidence="4 5" id="KW-0472">Membrane</keyword>
<keyword evidence="7" id="KW-1185">Reference proteome</keyword>
<accession>A0A317EDI3</accession>
<name>A0A317EDI3_9PROT</name>
<keyword evidence="1 5" id="KW-1003">Cell membrane</keyword>
<feature type="transmembrane region" description="Helical" evidence="5">
    <location>
        <begin position="36"/>
        <end position="59"/>
    </location>
</feature>
<evidence type="ECO:0000256" key="1">
    <source>
        <dbReference type="ARBA" id="ARBA00022475"/>
    </source>
</evidence>
<evidence type="ECO:0000256" key="5">
    <source>
        <dbReference type="HAMAP-Rule" id="MF_00189"/>
    </source>
</evidence>
<comment type="similarity">
    <text evidence="5">Belongs to the YciB family.</text>
</comment>
<dbReference type="OrthoDB" id="9788219at2"/>
<dbReference type="NCBIfam" id="NF001323">
    <property type="entry name" value="PRK00259.1-1"/>
    <property type="match status" value="1"/>
</dbReference>
<comment type="caution">
    <text evidence="6">The sequence shown here is derived from an EMBL/GenBank/DDBJ whole genome shotgun (WGS) entry which is preliminary data.</text>
</comment>
<dbReference type="PANTHER" id="PTHR36917:SF1">
    <property type="entry name" value="INNER MEMBRANE-SPANNING PROTEIN YCIB"/>
    <property type="match status" value="1"/>
</dbReference>
<dbReference type="HAMAP" id="MF_00189">
    <property type="entry name" value="YciB"/>
    <property type="match status" value="1"/>
</dbReference>
<dbReference type="Proteomes" id="UP000245461">
    <property type="component" value="Unassembled WGS sequence"/>
</dbReference>
<feature type="transmembrane region" description="Helical" evidence="5">
    <location>
        <begin position="136"/>
        <end position="152"/>
    </location>
</feature>
<dbReference type="AlphaFoldDB" id="A0A317EDI3"/>